<name>A0ACC6AJP2_NITWI</name>
<keyword evidence="2" id="KW-1185">Reference proteome</keyword>
<evidence type="ECO:0000313" key="2">
    <source>
        <dbReference type="Proteomes" id="UP001205486"/>
    </source>
</evidence>
<reference evidence="1" key="1">
    <citation type="submission" date="2022-03" db="EMBL/GenBank/DDBJ databases">
        <title>Interactions between chemoautotrophic and heterotrophic bacteria.</title>
        <authorList>
            <person name="Santoro A."/>
        </authorList>
    </citation>
    <scope>NUCLEOTIDE SEQUENCE</scope>
    <source>
        <strain evidence="1">Nb-106</strain>
    </source>
</reference>
<accession>A0ACC6AJP2</accession>
<gene>
    <name evidence="1" type="ORF">J2S34_001855</name>
</gene>
<comment type="caution">
    <text evidence="1">The sequence shown here is derived from an EMBL/GenBank/DDBJ whole genome shotgun (WGS) entry which is preliminary data.</text>
</comment>
<evidence type="ECO:0000313" key="1">
    <source>
        <dbReference type="EMBL" id="MCP1999407.1"/>
    </source>
</evidence>
<dbReference type="EMBL" id="JALJZS010000002">
    <property type="protein sequence ID" value="MCP1999407.1"/>
    <property type="molecule type" value="Genomic_DNA"/>
</dbReference>
<proteinExistence type="predicted"/>
<dbReference type="Proteomes" id="UP001205486">
    <property type="component" value="Unassembled WGS sequence"/>
</dbReference>
<sequence length="59" mass="6674">MGCVFFTRTGPSHRSGLNNPNVDTFWHTLIRPACIRSICSGIMEREVAALFHRSVVEVR</sequence>
<protein>
    <submittedName>
        <fullName evidence="1">Uncharacterized protein</fullName>
    </submittedName>
</protein>
<organism evidence="1 2">
    <name type="scientific">Nitrobacter winogradskyi</name>
    <name type="common">Nitrobacter agilis</name>
    <dbReference type="NCBI Taxonomy" id="913"/>
    <lineage>
        <taxon>Bacteria</taxon>
        <taxon>Pseudomonadati</taxon>
        <taxon>Pseudomonadota</taxon>
        <taxon>Alphaproteobacteria</taxon>
        <taxon>Hyphomicrobiales</taxon>
        <taxon>Nitrobacteraceae</taxon>
        <taxon>Nitrobacter</taxon>
    </lineage>
</organism>